<dbReference type="KEGG" id="lak:106174199"/>
<dbReference type="PANTHER" id="PTHR46892:SF3">
    <property type="entry name" value="VISUAL SYSTEM HOMEOBOX 2"/>
    <property type="match status" value="1"/>
</dbReference>
<feature type="compositionally biased region" description="Basic and acidic residues" evidence="16">
    <location>
        <begin position="254"/>
        <end position="287"/>
    </location>
</feature>
<sequence>MTCSLPAHHAAQLSDPHGAMYASAWRHGFVNPYAAAAAAGGAHGQGLLAMHHATHAATASSHSGESTSAADCDEDLSDRHGTAERGTSGKKKKKKRRHRTIFTSQQIEELEKAFKDAHYPDVYAREVLALKTNLPEDRIQVWFQNRRAKWRKTEKTWGRSSIMAEYGLYGAMVRHSLPLPDSILKSAKEGVIDSCAPWLLSMHKKSIEAAEKMKEVEEREVRCDSASPQSNMREESVGSPGPELPAGASPAKKNIADFRSESIKSLRAKAQEHSAKMREAIGERGPEKGGLGSNHGSQDLNSSGQSSSSGSDDNGCDSRNSSPVDVCLCDNMPVTNA</sequence>
<dbReference type="AlphaFoldDB" id="A0A1S3JL42"/>
<keyword evidence="4" id="KW-0217">Developmental protein</keyword>
<organism evidence="19 20">
    <name type="scientific">Lingula anatina</name>
    <name type="common">Brachiopod</name>
    <name type="synonym">Lingula unguis</name>
    <dbReference type="NCBI Taxonomy" id="7574"/>
    <lineage>
        <taxon>Eukaryota</taxon>
        <taxon>Metazoa</taxon>
        <taxon>Spiralia</taxon>
        <taxon>Lophotrochozoa</taxon>
        <taxon>Brachiopoda</taxon>
        <taxon>Linguliformea</taxon>
        <taxon>Lingulata</taxon>
        <taxon>Lingulida</taxon>
        <taxon>Linguloidea</taxon>
        <taxon>Lingulidae</taxon>
        <taxon>Lingula</taxon>
    </lineage>
</organism>
<dbReference type="SUPFAM" id="SSF46689">
    <property type="entry name" value="Homeodomain-like"/>
    <property type="match status" value="1"/>
</dbReference>
<gene>
    <name evidence="20" type="primary">LOC106174199</name>
</gene>
<feature type="compositionally biased region" description="Low complexity" evidence="16">
    <location>
        <begin position="296"/>
        <end position="322"/>
    </location>
</feature>
<feature type="compositionally biased region" description="Low complexity" evidence="16">
    <location>
        <begin position="58"/>
        <end position="70"/>
    </location>
</feature>
<feature type="compositionally biased region" description="Basic residues" evidence="16">
    <location>
        <begin position="88"/>
        <end position="99"/>
    </location>
</feature>
<dbReference type="GO" id="GO:0000981">
    <property type="term" value="F:DNA-binding transcription factor activity, RNA polymerase II-specific"/>
    <property type="evidence" value="ECO:0007669"/>
    <property type="project" value="InterPro"/>
</dbReference>
<dbReference type="Pfam" id="PF00046">
    <property type="entry name" value="Homeodomain"/>
    <property type="match status" value="1"/>
</dbReference>
<keyword evidence="10 14" id="KW-0539">Nucleus</keyword>
<dbReference type="InterPro" id="IPR052294">
    <property type="entry name" value="VSX_homeobox_regulators"/>
</dbReference>
<evidence type="ECO:0000256" key="10">
    <source>
        <dbReference type="ARBA" id="ARBA00023242"/>
    </source>
</evidence>
<dbReference type="PROSITE" id="PS00027">
    <property type="entry name" value="HOMEOBOX_1"/>
    <property type="match status" value="1"/>
</dbReference>
<protein>
    <recommendedName>
        <fullName evidence="3">Visual system homeobox 2</fullName>
    </recommendedName>
    <alternativeName>
        <fullName evidence="12">Ceh-10 homeodomain-containing homolog</fullName>
    </alternativeName>
    <alternativeName>
        <fullName evidence="13">Homeobox protein CHX10</fullName>
    </alternativeName>
</protein>
<evidence type="ECO:0000259" key="18">
    <source>
        <dbReference type="PROSITE" id="PS51496"/>
    </source>
</evidence>
<evidence type="ECO:0000256" key="14">
    <source>
        <dbReference type="PROSITE-ProRule" id="PRU00108"/>
    </source>
</evidence>
<proteinExistence type="inferred from homology"/>
<comment type="subcellular location">
    <subcellularLocation>
        <location evidence="1 14 15">Nucleus</location>
    </subcellularLocation>
</comment>
<evidence type="ECO:0000256" key="2">
    <source>
        <dbReference type="ARBA" id="ARBA00005733"/>
    </source>
</evidence>
<keyword evidence="6" id="KW-0805">Transcription regulation</keyword>
<feature type="domain" description="Homeobox" evidence="17">
    <location>
        <begin position="93"/>
        <end position="153"/>
    </location>
</feature>
<dbReference type="PANTHER" id="PTHR46892">
    <property type="entry name" value="VISUAL SYSTEM HOMEOBOX 2"/>
    <property type="match status" value="1"/>
</dbReference>
<comment type="similarity">
    <text evidence="2">Belongs to the paired homeobox family.</text>
</comment>
<evidence type="ECO:0000256" key="9">
    <source>
        <dbReference type="ARBA" id="ARBA00023163"/>
    </source>
</evidence>
<dbReference type="Gene3D" id="1.10.10.60">
    <property type="entry name" value="Homeodomain-like"/>
    <property type="match status" value="1"/>
</dbReference>
<accession>A0A1S3JL42</accession>
<dbReference type="GO" id="GO:1990837">
    <property type="term" value="F:sequence-specific double-stranded DNA binding"/>
    <property type="evidence" value="ECO:0007669"/>
    <property type="project" value="TreeGrafter"/>
</dbReference>
<dbReference type="Pfam" id="PF03826">
    <property type="entry name" value="OAR"/>
    <property type="match status" value="1"/>
</dbReference>
<evidence type="ECO:0000256" key="5">
    <source>
        <dbReference type="ARBA" id="ARBA00022606"/>
    </source>
</evidence>
<feature type="domain" description="CVC" evidence="18">
    <location>
        <begin position="155"/>
        <end position="208"/>
    </location>
</feature>
<dbReference type="InParanoid" id="A0A1S3JL42"/>
<keyword evidence="9" id="KW-0804">Transcription</keyword>
<name>A0A1S3JL42_LINAN</name>
<evidence type="ECO:0000259" key="17">
    <source>
        <dbReference type="PROSITE" id="PS50071"/>
    </source>
</evidence>
<reference evidence="20" key="1">
    <citation type="submission" date="2025-08" db="UniProtKB">
        <authorList>
            <consortium name="RefSeq"/>
        </authorList>
    </citation>
    <scope>IDENTIFICATION</scope>
    <source>
        <tissue evidence="20">Gonads</tissue>
    </source>
</reference>
<dbReference type="InterPro" id="IPR023339">
    <property type="entry name" value="CVC"/>
</dbReference>
<evidence type="ECO:0000256" key="13">
    <source>
        <dbReference type="ARBA" id="ARBA00031274"/>
    </source>
</evidence>
<dbReference type="GeneID" id="106174199"/>
<dbReference type="PROSITE" id="PS51496">
    <property type="entry name" value="CVC"/>
    <property type="match status" value="1"/>
</dbReference>
<evidence type="ECO:0000256" key="8">
    <source>
        <dbReference type="ARBA" id="ARBA00023155"/>
    </source>
</evidence>
<keyword evidence="19" id="KW-1185">Reference proteome</keyword>
<dbReference type="InterPro" id="IPR001356">
    <property type="entry name" value="HD"/>
</dbReference>
<dbReference type="PROSITE" id="PS50071">
    <property type="entry name" value="HOMEOBOX_2"/>
    <property type="match status" value="1"/>
</dbReference>
<keyword evidence="5" id="KW-0716">Sensory transduction</keyword>
<feature type="region of interest" description="Disordered" evidence="16">
    <location>
        <begin position="218"/>
        <end position="337"/>
    </location>
</feature>
<evidence type="ECO:0000256" key="3">
    <source>
        <dbReference type="ARBA" id="ARBA00014891"/>
    </source>
</evidence>
<evidence type="ECO:0000256" key="11">
    <source>
        <dbReference type="ARBA" id="ARBA00023305"/>
    </source>
</evidence>
<evidence type="ECO:0000256" key="15">
    <source>
        <dbReference type="RuleBase" id="RU000682"/>
    </source>
</evidence>
<dbReference type="CDD" id="cd00086">
    <property type="entry name" value="homeodomain"/>
    <property type="match status" value="1"/>
</dbReference>
<dbReference type="OrthoDB" id="6159439at2759"/>
<evidence type="ECO:0000256" key="6">
    <source>
        <dbReference type="ARBA" id="ARBA00023015"/>
    </source>
</evidence>
<evidence type="ECO:0000256" key="12">
    <source>
        <dbReference type="ARBA" id="ARBA00030203"/>
    </source>
</evidence>
<evidence type="ECO:0000256" key="7">
    <source>
        <dbReference type="ARBA" id="ARBA00023125"/>
    </source>
</evidence>
<feature type="region of interest" description="Disordered" evidence="16">
    <location>
        <begin position="58"/>
        <end position="99"/>
    </location>
</feature>
<dbReference type="SMART" id="SM00389">
    <property type="entry name" value="HOX"/>
    <property type="match status" value="1"/>
</dbReference>
<dbReference type="FunFam" id="1.10.10.60:FF:000065">
    <property type="entry name" value="Visual system homeobox 1"/>
    <property type="match status" value="1"/>
</dbReference>
<evidence type="ECO:0000256" key="4">
    <source>
        <dbReference type="ARBA" id="ARBA00022473"/>
    </source>
</evidence>
<feature type="DNA-binding region" description="Homeobox" evidence="14">
    <location>
        <begin position="95"/>
        <end position="154"/>
    </location>
</feature>
<dbReference type="InterPro" id="IPR003654">
    <property type="entry name" value="OAR_dom"/>
</dbReference>
<dbReference type="STRING" id="7574.A0A1S3JL42"/>
<keyword evidence="7 14" id="KW-0238">DNA-binding</keyword>
<dbReference type="GO" id="GO:0005634">
    <property type="term" value="C:nucleus"/>
    <property type="evidence" value="ECO:0007669"/>
    <property type="project" value="UniProtKB-SubCell"/>
</dbReference>
<dbReference type="RefSeq" id="XP_013411087.1">
    <property type="nucleotide sequence ID" value="XM_013555633.1"/>
</dbReference>
<evidence type="ECO:0000313" key="20">
    <source>
        <dbReference type="RefSeq" id="XP_013411087.1"/>
    </source>
</evidence>
<evidence type="ECO:0000313" key="19">
    <source>
        <dbReference type="Proteomes" id="UP000085678"/>
    </source>
</evidence>
<evidence type="ECO:0000256" key="16">
    <source>
        <dbReference type="SAM" id="MobiDB-lite"/>
    </source>
</evidence>
<dbReference type="InterPro" id="IPR009057">
    <property type="entry name" value="Homeodomain-like_sf"/>
</dbReference>
<dbReference type="InterPro" id="IPR017970">
    <property type="entry name" value="Homeobox_CS"/>
</dbReference>
<evidence type="ECO:0000256" key="1">
    <source>
        <dbReference type="ARBA" id="ARBA00004123"/>
    </source>
</evidence>
<keyword evidence="11" id="KW-0844">Vision</keyword>
<dbReference type="Proteomes" id="UP000085678">
    <property type="component" value="Unplaced"/>
</dbReference>
<keyword evidence="8 14" id="KW-0371">Homeobox</keyword>